<organism evidence="3">
    <name type="scientific">Streptomyces tabacisoli</name>
    <dbReference type="NCBI Taxonomy" id="3156398"/>
    <lineage>
        <taxon>Bacteria</taxon>
        <taxon>Bacillati</taxon>
        <taxon>Actinomycetota</taxon>
        <taxon>Actinomycetes</taxon>
        <taxon>Kitasatosporales</taxon>
        <taxon>Streptomycetaceae</taxon>
        <taxon>Streptomyces</taxon>
    </lineage>
</organism>
<dbReference type="KEGG" id="stac:ABII15_25910"/>
<dbReference type="AlphaFoldDB" id="A0AAU8IYB0"/>
<accession>A0AAU8IYB0</accession>
<dbReference type="InterPro" id="IPR047738">
    <property type="entry name" value="SAV_2336-like_N"/>
</dbReference>
<name>A0AAU8IYB0_9ACTN</name>
<feature type="compositionally biased region" description="Low complexity" evidence="2">
    <location>
        <begin position="76"/>
        <end position="86"/>
    </location>
</feature>
<sequence>MSAARTSHDPGEQHRAGTLLTALAERLREAELDPGVEELADALWLAGYLDREAGDSTVEPTASPSSPSAPEPPPGAATGPLPEPTGQQTLASTDELDVGGGLFVPSGEAAQPSWLRAVPVRAPSPPVLPDPVGLQRGLRPLQHYRAPVRPPARILDEQETAELAARSGGLVIPVFSPRRRREARLLLLMDLSTSTVVWRAALDELRYVCERAGAFREVQVQYLYENENGRPGTAPAVGHVGRLRDPAQLTDPTGRQLTLLLSDCAGPMWRSGRMQQLLHHWARSAPVAVVQPLPQGMWQRTHMPARRGVLHRREGPAGRLEFTPDRGSPVPGALPVPVLALRRSSVEGWARLMAGATGRALRTAAGWVGAAHPVSASPVRARQEVSAADRVRTFLRRATPPARQLAVSLSVVPLYLPVMRLVQHAMLAGSGPDVLAEVLLSGLLRRRDDAVDPEQVRYEFLPEVASELRRHVDPQEAELLLKHCSDYVARNFGRTARNFPALAAAYLRGKVPAPGSDAPLEPLAEGRDEPLGLRAFAEVSLEVLRDLAPRLPLPVGSGPGGEAPVGYGELVERGRAAEETYELEGNVRELERAVELYREAGRAAEARDEQALAAEALGRALRRRALAGAPPEVLLEALQVLRGVARLSARGRADLGHVLMQLAMAVAGGQLPVSRLPRPIPEWARAQATDDRPAEDWAETEFVYQAADELTAALGADHGFGDHLPILIAGSRRILALRHDLSRPEGRFEAARPRDWFTGQLELGLTALEALPEGPAAYKERAAGHGLLAEFYDGRRLQDAERDREDHERARRHADLARRNLENLLAASAEQDVEVWLGLATALEIQGEESDSVGEALDQALAAAGDSSAQRFECLVRVGRFWDARFEETGEPAAADRAVTAWEQASDLLGQDDDRRADTLTNYGRALLDRGSPPDSSNDDHLTAVRLLKDAVAATPGGHPMLPIRQTVLARACIMRFQAQGVVTDLHEADWILAEASRETDDDAALALVWSLRAFGTYLLAGRTEKRDLLYLALRHNETALEHAAGLDPSMGGTVHRAQARILIALDRPAEAAASYRVALALTEDPEERAGLEARIADLEAASE</sequence>
<reference evidence="3" key="1">
    <citation type="submission" date="2024-06" db="EMBL/GenBank/DDBJ databases">
        <title>Streptomyces sp. strain HUAS MG91 genome sequences.</title>
        <authorList>
            <person name="Mo P."/>
        </authorList>
    </citation>
    <scope>NUCLEOTIDE SEQUENCE</scope>
    <source>
        <strain evidence="3">HUAS MG91</strain>
    </source>
</reference>
<evidence type="ECO:0000256" key="1">
    <source>
        <dbReference type="SAM" id="Coils"/>
    </source>
</evidence>
<feature type="coiled-coil region" evidence="1">
    <location>
        <begin position="797"/>
        <end position="827"/>
    </location>
</feature>
<keyword evidence="1" id="KW-0175">Coiled coil</keyword>
<gene>
    <name evidence="3" type="ORF">ABII15_25910</name>
</gene>
<feature type="region of interest" description="Disordered" evidence="2">
    <location>
        <begin position="54"/>
        <end position="89"/>
    </location>
</feature>
<proteinExistence type="predicted"/>
<protein>
    <submittedName>
        <fullName evidence="3">SAV_2336 N-terminal domain-related protein</fullName>
    </submittedName>
</protein>
<dbReference type="NCBIfam" id="NF041121">
    <property type="entry name" value="SAV_2336_NTERM"/>
    <property type="match status" value="1"/>
</dbReference>
<evidence type="ECO:0000256" key="2">
    <source>
        <dbReference type="SAM" id="MobiDB-lite"/>
    </source>
</evidence>
<evidence type="ECO:0000313" key="3">
    <source>
        <dbReference type="EMBL" id="XCJ73185.1"/>
    </source>
</evidence>
<dbReference type="EMBL" id="CP159534">
    <property type="protein sequence ID" value="XCJ73185.1"/>
    <property type="molecule type" value="Genomic_DNA"/>
</dbReference>
<dbReference type="RefSeq" id="WP_353944680.1">
    <property type="nucleotide sequence ID" value="NZ_CP159534.1"/>
</dbReference>